<sequence>MSKIMLDNSPESKSLINACFLIEKLQNELNTMLSFSSDQLSRWHSQNEVRLALLLQFAEQARLPEESYERIQKNVCMLHKPLTGAVDISADDIGRISALLREIDNEGFCCWMI</sequence>
<evidence type="ECO:0000313" key="2">
    <source>
        <dbReference type="Proteomes" id="UP000785613"/>
    </source>
</evidence>
<name>A0ABX0LJT9_9BURK</name>
<evidence type="ECO:0000313" key="1">
    <source>
        <dbReference type="EMBL" id="NHZ34445.1"/>
    </source>
</evidence>
<gene>
    <name evidence="1" type="ORF">F0185_12705</name>
</gene>
<comment type="caution">
    <text evidence="1">The sequence shown here is derived from an EMBL/GenBank/DDBJ whole genome shotgun (WGS) entry which is preliminary data.</text>
</comment>
<dbReference type="RefSeq" id="WP_167224938.1">
    <property type="nucleotide sequence ID" value="NZ_VUYU01000007.1"/>
</dbReference>
<dbReference type="Proteomes" id="UP000785613">
    <property type="component" value="Unassembled WGS sequence"/>
</dbReference>
<protein>
    <submittedName>
        <fullName evidence="1">Uncharacterized protein</fullName>
    </submittedName>
</protein>
<accession>A0ABX0LJT9</accession>
<organism evidence="1 2">
    <name type="scientific">Massilia rubra</name>
    <dbReference type="NCBI Taxonomy" id="2607910"/>
    <lineage>
        <taxon>Bacteria</taxon>
        <taxon>Pseudomonadati</taxon>
        <taxon>Pseudomonadota</taxon>
        <taxon>Betaproteobacteria</taxon>
        <taxon>Burkholderiales</taxon>
        <taxon>Oxalobacteraceae</taxon>
        <taxon>Telluria group</taxon>
        <taxon>Massilia</taxon>
    </lineage>
</organism>
<proteinExistence type="predicted"/>
<dbReference type="EMBL" id="VUYU01000007">
    <property type="protein sequence ID" value="NHZ34445.1"/>
    <property type="molecule type" value="Genomic_DNA"/>
</dbReference>
<keyword evidence="2" id="KW-1185">Reference proteome</keyword>
<reference evidence="1 2" key="1">
    <citation type="submission" date="2019-09" db="EMBL/GenBank/DDBJ databases">
        <title>Taxonomy of Antarctic Massilia spp.: description of Massilia rubra sp. nov., Massilia aquatica sp. nov., Massilia mucilaginosa sp. nov., Massilia frigida sp. nov. isolated from streams, lakes and regoliths.</title>
        <authorList>
            <person name="Holochova P."/>
            <person name="Sedlacek I."/>
            <person name="Kralova S."/>
            <person name="Maslanova I."/>
            <person name="Busse H.-J."/>
            <person name="Stankova E."/>
            <person name="Vrbovska V."/>
            <person name="Kovarovic V."/>
            <person name="Bartak M."/>
            <person name="Svec P."/>
            <person name="Pantucek R."/>
        </authorList>
    </citation>
    <scope>NUCLEOTIDE SEQUENCE [LARGE SCALE GENOMIC DNA]</scope>
    <source>
        <strain evidence="1 2">CCM 8692</strain>
    </source>
</reference>